<keyword evidence="2" id="KW-1133">Transmembrane helix</keyword>
<reference evidence="3 4" key="1">
    <citation type="submission" date="2024-09" db="EMBL/GenBank/DDBJ databases">
        <title>Genome sequencing and assembly of Phytophthora oleae, isolate VK10A, causative agent of rot of olive drupes.</title>
        <authorList>
            <person name="Conti Taguali S."/>
            <person name="Riolo M."/>
            <person name="La Spada F."/>
            <person name="Cacciola S.O."/>
            <person name="Dionisio G."/>
        </authorList>
    </citation>
    <scope>NUCLEOTIDE SEQUENCE [LARGE SCALE GENOMIC DNA]</scope>
    <source>
        <strain evidence="3 4">VK10A</strain>
    </source>
</reference>
<dbReference type="AlphaFoldDB" id="A0ABD3F7D9"/>
<accession>A0ABD3F7D9</accession>
<keyword evidence="4" id="KW-1185">Reference proteome</keyword>
<protein>
    <recommendedName>
        <fullName evidence="5">Transmembrane protein</fullName>
    </recommendedName>
</protein>
<comment type="caution">
    <text evidence="3">The sequence shown here is derived from an EMBL/GenBank/DDBJ whole genome shotgun (WGS) entry which is preliminary data.</text>
</comment>
<organism evidence="3 4">
    <name type="scientific">Phytophthora oleae</name>
    <dbReference type="NCBI Taxonomy" id="2107226"/>
    <lineage>
        <taxon>Eukaryota</taxon>
        <taxon>Sar</taxon>
        <taxon>Stramenopiles</taxon>
        <taxon>Oomycota</taxon>
        <taxon>Peronosporomycetes</taxon>
        <taxon>Peronosporales</taxon>
        <taxon>Peronosporaceae</taxon>
        <taxon>Phytophthora</taxon>
    </lineage>
</organism>
<evidence type="ECO:0000256" key="2">
    <source>
        <dbReference type="SAM" id="Phobius"/>
    </source>
</evidence>
<gene>
    <name evidence="3" type="ORF">V7S43_012694</name>
</gene>
<name>A0ABD3F7D9_9STRA</name>
<evidence type="ECO:0008006" key="5">
    <source>
        <dbReference type="Google" id="ProtNLM"/>
    </source>
</evidence>
<dbReference type="EMBL" id="JBIMZQ010000032">
    <property type="protein sequence ID" value="KAL3662367.1"/>
    <property type="molecule type" value="Genomic_DNA"/>
</dbReference>
<keyword evidence="2" id="KW-0812">Transmembrane</keyword>
<sequence>MMSSMSSEQYEVIYTLRSEMFNKQENSIGPGPFGGPCGFGRSWMMMDLTPAERDVFLKYRQKGKRTVAVGVLLGASVMAGIWKLAALRRGMGVTGMIVGGVIGAGVLMRTSGIQREMATEMLQLPEEKSQRAAESREMSKHGSCIRDFEQGERKKLVG</sequence>
<feature type="transmembrane region" description="Helical" evidence="2">
    <location>
        <begin position="91"/>
        <end position="108"/>
    </location>
</feature>
<evidence type="ECO:0000313" key="4">
    <source>
        <dbReference type="Proteomes" id="UP001632037"/>
    </source>
</evidence>
<feature type="transmembrane region" description="Helical" evidence="2">
    <location>
        <begin position="66"/>
        <end position="85"/>
    </location>
</feature>
<feature type="region of interest" description="Disordered" evidence="1">
    <location>
        <begin position="125"/>
        <end position="158"/>
    </location>
</feature>
<proteinExistence type="predicted"/>
<keyword evidence="2" id="KW-0472">Membrane</keyword>
<evidence type="ECO:0000256" key="1">
    <source>
        <dbReference type="SAM" id="MobiDB-lite"/>
    </source>
</evidence>
<evidence type="ECO:0000313" key="3">
    <source>
        <dbReference type="EMBL" id="KAL3662367.1"/>
    </source>
</evidence>
<dbReference type="Proteomes" id="UP001632037">
    <property type="component" value="Unassembled WGS sequence"/>
</dbReference>